<reference evidence="1" key="2">
    <citation type="journal article" date="2022" name="Microbiol. Resour. Announc.">
        <title>Metagenome Sequencing to Explore Phylogenomics of Terrestrial Cyanobacteria.</title>
        <authorList>
            <person name="Ward R.D."/>
            <person name="Stajich J.E."/>
            <person name="Johansen J.R."/>
            <person name="Huntemann M."/>
            <person name="Clum A."/>
            <person name="Foster B."/>
            <person name="Foster B."/>
            <person name="Roux S."/>
            <person name="Palaniappan K."/>
            <person name="Varghese N."/>
            <person name="Mukherjee S."/>
            <person name="Reddy T.B.K."/>
            <person name="Daum C."/>
            <person name="Copeland A."/>
            <person name="Chen I.A."/>
            <person name="Ivanova N.N."/>
            <person name="Kyrpides N.C."/>
            <person name="Shapiro N."/>
            <person name="Eloe-Fadrosh E.A."/>
            <person name="Pietrasiak N."/>
        </authorList>
    </citation>
    <scope>NUCLEOTIDE SEQUENCE</scope>
    <source>
        <strain evidence="1">CPER-KK1</strain>
    </source>
</reference>
<reference evidence="1" key="1">
    <citation type="submission" date="2021-05" db="EMBL/GenBank/DDBJ databases">
        <authorList>
            <person name="Pietrasiak N."/>
            <person name="Ward R."/>
            <person name="Stajich J.E."/>
            <person name="Kurbessoian T."/>
        </authorList>
    </citation>
    <scope>NUCLEOTIDE SEQUENCE</scope>
    <source>
        <strain evidence="1">CPER-KK1</strain>
    </source>
</reference>
<organism evidence="1 2">
    <name type="scientific">Symplocastrum torsivum CPER-KK1</name>
    <dbReference type="NCBI Taxonomy" id="450513"/>
    <lineage>
        <taxon>Bacteria</taxon>
        <taxon>Bacillati</taxon>
        <taxon>Cyanobacteriota</taxon>
        <taxon>Cyanophyceae</taxon>
        <taxon>Oscillatoriophycideae</taxon>
        <taxon>Oscillatoriales</taxon>
        <taxon>Microcoleaceae</taxon>
        <taxon>Symplocastrum</taxon>
    </lineage>
</organism>
<dbReference type="Proteomes" id="UP000753908">
    <property type="component" value="Unassembled WGS sequence"/>
</dbReference>
<dbReference type="AlphaFoldDB" id="A0A951PMI2"/>
<protein>
    <submittedName>
        <fullName evidence="1">Uncharacterized protein</fullName>
    </submittedName>
</protein>
<proteinExistence type="predicted"/>
<accession>A0A951PMI2</accession>
<name>A0A951PMI2_9CYAN</name>
<sequence>MNIQALDIKVGDCIIAYCKQKMQPCTVQRLLSSTQNNITLKVSTSAIYRESASFVVQFHREALIEMAGLTRTKSISPR</sequence>
<gene>
    <name evidence="1" type="ORF">KME25_14970</name>
</gene>
<comment type="caution">
    <text evidence="1">The sequence shown here is derived from an EMBL/GenBank/DDBJ whole genome shotgun (WGS) entry which is preliminary data.</text>
</comment>
<dbReference type="EMBL" id="JAHHIF010000017">
    <property type="protein sequence ID" value="MBW4545732.1"/>
    <property type="molecule type" value="Genomic_DNA"/>
</dbReference>
<evidence type="ECO:0000313" key="1">
    <source>
        <dbReference type="EMBL" id="MBW4545732.1"/>
    </source>
</evidence>
<evidence type="ECO:0000313" key="2">
    <source>
        <dbReference type="Proteomes" id="UP000753908"/>
    </source>
</evidence>